<evidence type="ECO:0000313" key="2">
    <source>
        <dbReference type="Proteomes" id="UP001189429"/>
    </source>
</evidence>
<comment type="caution">
    <text evidence="1">The sequence shown here is derived from an EMBL/GenBank/DDBJ whole genome shotgun (WGS) entry which is preliminary data.</text>
</comment>
<keyword evidence="2" id="KW-1185">Reference proteome</keyword>
<protein>
    <submittedName>
        <fullName evidence="1">Uncharacterized protein</fullName>
    </submittedName>
</protein>
<proteinExistence type="predicted"/>
<gene>
    <name evidence="1" type="ORF">PCOR1329_LOCUS18496</name>
</gene>
<name>A0ABN9R864_9DINO</name>
<dbReference type="Proteomes" id="UP001189429">
    <property type="component" value="Unassembled WGS sequence"/>
</dbReference>
<reference evidence="1" key="1">
    <citation type="submission" date="2023-10" db="EMBL/GenBank/DDBJ databases">
        <authorList>
            <person name="Chen Y."/>
            <person name="Shah S."/>
            <person name="Dougan E. K."/>
            <person name="Thang M."/>
            <person name="Chan C."/>
        </authorList>
    </citation>
    <scope>NUCLEOTIDE SEQUENCE [LARGE SCALE GENOMIC DNA]</scope>
</reference>
<evidence type="ECO:0000313" key="1">
    <source>
        <dbReference type="EMBL" id="CAK0815069.1"/>
    </source>
</evidence>
<feature type="non-terminal residue" evidence="1">
    <location>
        <position position="1"/>
    </location>
</feature>
<sequence length="105" mass="11228">RKNKTAKKFANRLFSSAASVCDRWDRGVLRGATSERMHGVADDGFAEDAALLQPSMPASRRLAAELRAAFGLPGLEFTVAKYGRLNECDRVSVGDAAVLWDAGGG</sequence>
<accession>A0ABN9R864</accession>
<organism evidence="1 2">
    <name type="scientific">Prorocentrum cordatum</name>
    <dbReference type="NCBI Taxonomy" id="2364126"/>
    <lineage>
        <taxon>Eukaryota</taxon>
        <taxon>Sar</taxon>
        <taxon>Alveolata</taxon>
        <taxon>Dinophyceae</taxon>
        <taxon>Prorocentrales</taxon>
        <taxon>Prorocentraceae</taxon>
        <taxon>Prorocentrum</taxon>
    </lineage>
</organism>
<dbReference type="EMBL" id="CAUYUJ010005815">
    <property type="protein sequence ID" value="CAK0815069.1"/>
    <property type="molecule type" value="Genomic_DNA"/>
</dbReference>